<proteinExistence type="predicted"/>
<reference evidence="3 4" key="1">
    <citation type="submission" date="2020-08" db="EMBL/GenBank/DDBJ databases">
        <title>Sequencing the genomes of 1000 actinobacteria strains.</title>
        <authorList>
            <person name="Klenk H.-P."/>
        </authorList>
    </citation>
    <scope>NUCLEOTIDE SEQUENCE [LARGE SCALE GENOMIC DNA]</scope>
    <source>
        <strain evidence="3 4">DSM 44593</strain>
    </source>
</reference>
<protein>
    <submittedName>
        <fullName evidence="3">Uncharacterized protein</fullName>
    </submittedName>
</protein>
<keyword evidence="4" id="KW-1185">Reference proteome</keyword>
<dbReference type="EMBL" id="JACHLY010000001">
    <property type="protein sequence ID" value="MBB5997232.1"/>
    <property type="molecule type" value="Genomic_DNA"/>
</dbReference>
<feature type="chain" id="PRO_5038644414" evidence="2">
    <location>
        <begin position="25"/>
        <end position="74"/>
    </location>
</feature>
<dbReference type="RefSeq" id="WP_184633532.1">
    <property type="nucleotide sequence ID" value="NZ_BAABKT010000003.1"/>
</dbReference>
<feature type="signal peptide" evidence="2">
    <location>
        <begin position="1"/>
        <end position="24"/>
    </location>
</feature>
<evidence type="ECO:0000313" key="4">
    <source>
        <dbReference type="Proteomes" id="UP000578077"/>
    </source>
</evidence>
<evidence type="ECO:0000256" key="2">
    <source>
        <dbReference type="SAM" id="SignalP"/>
    </source>
</evidence>
<accession>A0A841E3G4</accession>
<evidence type="ECO:0000256" key="1">
    <source>
        <dbReference type="SAM" id="MobiDB-lite"/>
    </source>
</evidence>
<organism evidence="3 4">
    <name type="scientific">Streptomonospora salina</name>
    <dbReference type="NCBI Taxonomy" id="104205"/>
    <lineage>
        <taxon>Bacteria</taxon>
        <taxon>Bacillati</taxon>
        <taxon>Actinomycetota</taxon>
        <taxon>Actinomycetes</taxon>
        <taxon>Streptosporangiales</taxon>
        <taxon>Nocardiopsidaceae</taxon>
        <taxon>Streptomonospora</taxon>
    </lineage>
</organism>
<evidence type="ECO:0000313" key="3">
    <source>
        <dbReference type="EMBL" id="MBB5997232.1"/>
    </source>
</evidence>
<sequence length="74" mass="6725">MLTSAGAFVALGAGAALIAGTLAAGDTGTETAAPVADTAQAADAPVGWATENGGTTGADDIPGIVTDGAGPGNL</sequence>
<dbReference type="AlphaFoldDB" id="A0A841E3G4"/>
<gene>
    <name evidence="3" type="ORF">HNR25_000983</name>
</gene>
<name>A0A841E3G4_9ACTN</name>
<comment type="caution">
    <text evidence="3">The sequence shown here is derived from an EMBL/GenBank/DDBJ whole genome shotgun (WGS) entry which is preliminary data.</text>
</comment>
<dbReference type="Proteomes" id="UP000578077">
    <property type="component" value="Unassembled WGS sequence"/>
</dbReference>
<feature type="region of interest" description="Disordered" evidence="1">
    <location>
        <begin position="47"/>
        <end position="74"/>
    </location>
</feature>
<keyword evidence="2" id="KW-0732">Signal</keyword>